<reference evidence="1 2" key="1">
    <citation type="journal article" date="2018" name="Sci. Rep.">
        <title>Extensive genomic diversity among Mycobacterium marinum strains revealed by whole genome sequencing.</title>
        <authorList>
            <person name="Das S."/>
            <person name="Pettersson B.M."/>
            <person name="Behra P.R."/>
            <person name="Mallick A."/>
            <person name="Cheramie M."/>
            <person name="Ramesh M."/>
            <person name="Shirreff L."/>
            <person name="DuCote T."/>
            <person name="Dasgupta S."/>
            <person name="Ennis D.G."/>
            <person name="Kirsebom L.A."/>
        </authorList>
    </citation>
    <scope>NUCLEOTIDE SEQUENCE [LARGE SCALE GENOMIC DNA]</scope>
    <source>
        <strain evidence="1 2">Davis1</strain>
    </source>
</reference>
<dbReference type="EMBL" id="PEDF01000205">
    <property type="protein sequence ID" value="RFZ32446.1"/>
    <property type="molecule type" value="Genomic_DNA"/>
</dbReference>
<accession>A0A3E2MN53</accession>
<protein>
    <submittedName>
        <fullName evidence="1">Uncharacterized protein</fullName>
    </submittedName>
</protein>
<evidence type="ECO:0000313" key="1">
    <source>
        <dbReference type="EMBL" id="RFZ32446.1"/>
    </source>
</evidence>
<gene>
    <name evidence="1" type="ORF">DAVIS_05382</name>
</gene>
<proteinExistence type="predicted"/>
<sequence>MHSLQCVKRGGGLAEDGDLLVDEEVVQLFGRRDDVFGHDHDPSTGE</sequence>
<evidence type="ECO:0000313" key="2">
    <source>
        <dbReference type="Proteomes" id="UP000257451"/>
    </source>
</evidence>
<name>A0A3E2MN53_MYCMR</name>
<dbReference type="Proteomes" id="UP000257451">
    <property type="component" value="Unassembled WGS sequence"/>
</dbReference>
<dbReference type="AlphaFoldDB" id="A0A3E2MN53"/>
<organism evidence="1 2">
    <name type="scientific">Mycobacterium marinum</name>
    <dbReference type="NCBI Taxonomy" id="1781"/>
    <lineage>
        <taxon>Bacteria</taxon>
        <taxon>Bacillati</taxon>
        <taxon>Actinomycetota</taxon>
        <taxon>Actinomycetes</taxon>
        <taxon>Mycobacteriales</taxon>
        <taxon>Mycobacteriaceae</taxon>
        <taxon>Mycobacterium</taxon>
        <taxon>Mycobacterium ulcerans group</taxon>
    </lineage>
</organism>
<comment type="caution">
    <text evidence="1">The sequence shown here is derived from an EMBL/GenBank/DDBJ whole genome shotgun (WGS) entry which is preliminary data.</text>
</comment>